<feature type="transmembrane region" description="Helical" evidence="6">
    <location>
        <begin position="39"/>
        <end position="56"/>
    </location>
</feature>
<evidence type="ECO:0000313" key="8">
    <source>
        <dbReference type="EMBL" id="RVU32205.1"/>
    </source>
</evidence>
<dbReference type="GO" id="GO:0005886">
    <property type="term" value="C:plasma membrane"/>
    <property type="evidence" value="ECO:0007669"/>
    <property type="project" value="UniProtKB-SubCell"/>
</dbReference>
<evidence type="ECO:0000256" key="2">
    <source>
        <dbReference type="ARBA" id="ARBA00022475"/>
    </source>
</evidence>
<evidence type="ECO:0000256" key="6">
    <source>
        <dbReference type="SAM" id="Phobius"/>
    </source>
</evidence>
<feature type="transmembrane region" description="Helical" evidence="6">
    <location>
        <begin position="273"/>
        <end position="292"/>
    </location>
</feature>
<dbReference type="EMBL" id="SACQ01000001">
    <property type="protein sequence ID" value="RVU32205.1"/>
    <property type="molecule type" value="Genomic_DNA"/>
</dbReference>
<feature type="transmembrane region" description="Helical" evidence="6">
    <location>
        <begin position="124"/>
        <end position="145"/>
    </location>
</feature>
<keyword evidence="5 6" id="KW-0472">Membrane</keyword>
<dbReference type="RefSeq" id="WP_127692374.1">
    <property type="nucleotide sequence ID" value="NZ_SACQ01000001.1"/>
</dbReference>
<name>A0A437QCN7_9GAMM</name>
<dbReference type="Gene3D" id="1.10.3730.20">
    <property type="match status" value="1"/>
</dbReference>
<comment type="caution">
    <text evidence="8">The sequence shown here is derived from an EMBL/GenBank/DDBJ whole genome shotgun (WGS) entry which is preliminary data.</text>
</comment>
<dbReference type="InterPro" id="IPR051258">
    <property type="entry name" value="Diverse_Substrate_Transporter"/>
</dbReference>
<evidence type="ECO:0000256" key="1">
    <source>
        <dbReference type="ARBA" id="ARBA00004651"/>
    </source>
</evidence>
<keyword evidence="3 6" id="KW-0812">Transmembrane</keyword>
<evidence type="ECO:0000256" key="3">
    <source>
        <dbReference type="ARBA" id="ARBA00022692"/>
    </source>
</evidence>
<dbReference type="InterPro" id="IPR037185">
    <property type="entry name" value="EmrE-like"/>
</dbReference>
<feature type="transmembrane region" description="Helical" evidence="6">
    <location>
        <begin position="68"/>
        <end position="86"/>
    </location>
</feature>
<keyword evidence="2" id="KW-1003">Cell membrane</keyword>
<reference evidence="8 9" key="1">
    <citation type="submission" date="2019-01" db="EMBL/GenBank/DDBJ databases">
        <authorList>
            <person name="Chen W.-M."/>
        </authorList>
    </citation>
    <scope>NUCLEOTIDE SEQUENCE [LARGE SCALE GENOMIC DNA]</scope>
    <source>
        <strain evidence="8 9">HPM-16</strain>
    </source>
</reference>
<comment type="subcellular location">
    <subcellularLocation>
        <location evidence="1">Cell membrane</location>
        <topology evidence="1">Multi-pass membrane protein</topology>
    </subcellularLocation>
</comment>
<feature type="transmembrane region" description="Helical" evidence="6">
    <location>
        <begin position="177"/>
        <end position="198"/>
    </location>
</feature>
<keyword evidence="9" id="KW-1185">Reference proteome</keyword>
<dbReference type="InterPro" id="IPR000620">
    <property type="entry name" value="EamA_dom"/>
</dbReference>
<evidence type="ECO:0000256" key="5">
    <source>
        <dbReference type="ARBA" id="ARBA00023136"/>
    </source>
</evidence>
<dbReference type="Pfam" id="PF00892">
    <property type="entry name" value="EamA"/>
    <property type="match status" value="2"/>
</dbReference>
<proteinExistence type="predicted"/>
<dbReference type="Proteomes" id="UP000282818">
    <property type="component" value="Unassembled WGS sequence"/>
</dbReference>
<dbReference type="AlphaFoldDB" id="A0A437QCN7"/>
<feature type="transmembrane region" description="Helical" evidence="6">
    <location>
        <begin position="210"/>
        <end position="229"/>
    </location>
</feature>
<evidence type="ECO:0000259" key="7">
    <source>
        <dbReference type="Pfam" id="PF00892"/>
    </source>
</evidence>
<evidence type="ECO:0000313" key="9">
    <source>
        <dbReference type="Proteomes" id="UP000282818"/>
    </source>
</evidence>
<organism evidence="8 9">
    <name type="scientific">Neptunomonas marina</name>
    <dbReference type="NCBI Taxonomy" id="1815562"/>
    <lineage>
        <taxon>Bacteria</taxon>
        <taxon>Pseudomonadati</taxon>
        <taxon>Pseudomonadota</taxon>
        <taxon>Gammaproteobacteria</taxon>
        <taxon>Oceanospirillales</taxon>
        <taxon>Oceanospirillaceae</taxon>
        <taxon>Neptunomonas</taxon>
    </lineage>
</organism>
<feature type="transmembrane region" description="Helical" evidence="6">
    <location>
        <begin position="98"/>
        <end position="117"/>
    </location>
</feature>
<feature type="domain" description="EamA" evidence="7">
    <location>
        <begin position="8"/>
        <end position="139"/>
    </location>
</feature>
<protein>
    <submittedName>
        <fullName evidence="8">DMT family transporter</fullName>
    </submittedName>
</protein>
<feature type="transmembrane region" description="Helical" evidence="6">
    <location>
        <begin position="151"/>
        <end position="170"/>
    </location>
</feature>
<sequence length="302" mass="31897">MHEKNIKSDLILLVVAAVWGASLVAQSMGLEYLGPLGFNAGRFLLGALTLLPLLLLSRRMLSIFDRPLLLASGAAGFILFMGASLQQAGLQYTTAGNAGFITSMYIVLVPIFGLAFAQKTGKNTWIGAAFAAIGLYLLSVGDSFTINPGDALVLVGAGFWAGHVILIAKIAKQFDNLTLSLMQFLFCGLLSLAGALLFESDELAINNMIAAWQPLLFAGVLTVGIGHTLQVIGQKSAPASHAAIIMSLEAVFAAAGGWLWLNEQLSSRELLGCLLMLTGVVVSQLSFSWLGARRAASKAQQL</sequence>
<evidence type="ECO:0000256" key="4">
    <source>
        <dbReference type="ARBA" id="ARBA00022989"/>
    </source>
</evidence>
<feature type="domain" description="EamA" evidence="7">
    <location>
        <begin position="148"/>
        <end position="282"/>
    </location>
</feature>
<accession>A0A437QCN7</accession>
<gene>
    <name evidence="8" type="ORF">EOE65_00700</name>
</gene>
<dbReference type="PANTHER" id="PTHR42920:SF5">
    <property type="entry name" value="EAMA DOMAIN-CONTAINING PROTEIN"/>
    <property type="match status" value="1"/>
</dbReference>
<dbReference type="SUPFAM" id="SSF103481">
    <property type="entry name" value="Multidrug resistance efflux transporter EmrE"/>
    <property type="match status" value="2"/>
</dbReference>
<dbReference type="PANTHER" id="PTHR42920">
    <property type="entry name" value="OS03G0707200 PROTEIN-RELATED"/>
    <property type="match status" value="1"/>
</dbReference>
<keyword evidence="4 6" id="KW-1133">Transmembrane helix</keyword>
<feature type="transmembrane region" description="Helical" evidence="6">
    <location>
        <begin position="241"/>
        <end position="261"/>
    </location>
</feature>